<feature type="compositionally biased region" description="Low complexity" evidence="1">
    <location>
        <begin position="1"/>
        <end position="24"/>
    </location>
</feature>
<name>A0AAD5YA06_9APHY</name>
<dbReference type="Proteomes" id="UP001212997">
    <property type="component" value="Unassembled WGS sequence"/>
</dbReference>
<gene>
    <name evidence="3" type="ORF">NLI96_g9608</name>
</gene>
<dbReference type="InterPro" id="IPR058933">
    <property type="entry name" value="YMC020W-like_ab_hydrolase"/>
</dbReference>
<comment type="caution">
    <text evidence="3">The sequence shown here is derived from an EMBL/GenBank/DDBJ whole genome shotgun (WGS) entry which is preliminary data.</text>
</comment>
<proteinExistence type="predicted"/>
<dbReference type="PANTHER" id="PTHR47349:SF1">
    <property type="entry name" value="AER328WP"/>
    <property type="match status" value="1"/>
</dbReference>
<keyword evidence="4" id="KW-1185">Reference proteome</keyword>
<feature type="compositionally biased region" description="Low complexity" evidence="1">
    <location>
        <begin position="1127"/>
        <end position="1141"/>
    </location>
</feature>
<feature type="region of interest" description="Disordered" evidence="1">
    <location>
        <begin position="925"/>
        <end position="1088"/>
    </location>
</feature>
<feature type="region of interest" description="Disordered" evidence="1">
    <location>
        <begin position="645"/>
        <end position="742"/>
    </location>
</feature>
<feature type="compositionally biased region" description="Low complexity" evidence="1">
    <location>
        <begin position="645"/>
        <end position="654"/>
    </location>
</feature>
<feature type="region of interest" description="Disordered" evidence="1">
    <location>
        <begin position="1108"/>
        <end position="1159"/>
    </location>
</feature>
<protein>
    <recommendedName>
        <fullName evidence="2">YMC020W-like alpha/beta hydrolase domain-containing protein</fullName>
    </recommendedName>
</protein>
<feature type="compositionally biased region" description="Basic and acidic residues" evidence="1">
    <location>
        <begin position="428"/>
        <end position="460"/>
    </location>
</feature>
<feature type="region of interest" description="Disordered" evidence="1">
    <location>
        <begin position="299"/>
        <end position="321"/>
    </location>
</feature>
<dbReference type="PANTHER" id="PTHR47349">
    <property type="entry name" value="CHROMOSOME 8, WHOLE GENOME SHOTGUN SEQUENCE"/>
    <property type="match status" value="1"/>
</dbReference>
<dbReference type="EMBL" id="JANAWD010000495">
    <property type="protein sequence ID" value="KAJ3478651.1"/>
    <property type="molecule type" value="Genomic_DNA"/>
</dbReference>
<dbReference type="Pfam" id="PF26147">
    <property type="entry name" value="AB_HYDROLASE_YMC0-YMC35"/>
    <property type="match status" value="2"/>
</dbReference>
<feature type="compositionally biased region" description="Basic and acidic residues" evidence="1">
    <location>
        <begin position="983"/>
        <end position="993"/>
    </location>
</feature>
<evidence type="ECO:0000259" key="2">
    <source>
        <dbReference type="Pfam" id="PF26147"/>
    </source>
</evidence>
<feature type="domain" description="YMC020W-like alpha/beta hydrolase" evidence="2">
    <location>
        <begin position="1244"/>
        <end position="1343"/>
    </location>
</feature>
<feature type="compositionally biased region" description="Polar residues" evidence="1">
    <location>
        <begin position="526"/>
        <end position="540"/>
    </location>
</feature>
<feature type="region of interest" description="Disordered" evidence="1">
    <location>
        <begin position="418"/>
        <end position="542"/>
    </location>
</feature>
<feature type="compositionally biased region" description="Basic and acidic residues" evidence="1">
    <location>
        <begin position="674"/>
        <end position="683"/>
    </location>
</feature>
<feature type="compositionally biased region" description="Basic and acidic residues" evidence="1">
    <location>
        <begin position="772"/>
        <end position="782"/>
    </location>
</feature>
<feature type="compositionally biased region" description="Polar residues" evidence="1">
    <location>
        <begin position="1042"/>
        <end position="1057"/>
    </location>
</feature>
<feature type="domain" description="YMC020W-like alpha/beta hydrolase" evidence="2">
    <location>
        <begin position="1369"/>
        <end position="1477"/>
    </location>
</feature>
<feature type="compositionally biased region" description="Gly residues" evidence="1">
    <location>
        <begin position="783"/>
        <end position="794"/>
    </location>
</feature>
<feature type="compositionally biased region" description="Low complexity" evidence="1">
    <location>
        <begin position="507"/>
        <end position="525"/>
    </location>
</feature>
<feature type="compositionally biased region" description="Polar residues" evidence="1">
    <location>
        <begin position="299"/>
        <end position="313"/>
    </location>
</feature>
<evidence type="ECO:0000313" key="4">
    <source>
        <dbReference type="Proteomes" id="UP001212997"/>
    </source>
</evidence>
<sequence>MNPITSSSPQPLLLPLSESPKPISDQSLPPVSSEVSAMQVLEPGTTQLPEVEVKAPASTSTTTTTVAVLPAAGPSDMKMKTSVDALKVEEALDTTRRSGSWFGSWGRRKGKDAVVQNVMGMEIEGGNGASQGGLVGMKAGQERNSGGSGMYDDKGEPSGAQEVIDLTAPLGEAEVFDATNALTSLSAPVTTLPLMVETSPDLPPTQVIAIPFPTATPEPAPESSQPVVEPKASAPTTKSSWFRSRAPKEQPVPQPPTEPNSNVSSQSRTLASTPTGSRPPRQDDASASQANLIAPLPSASVSTSTLVAPTPANTPVEKGKHIPSSINTQIAATSTPPTNPVPIPITPSDVTSTPTSISSLDSVVPPPVVGKEQALPVMNVETRERTASISSLNPSASRFVLRIPLLGRPKVPLEQVVGASGNGISNSKRGESDKGGVKAEAALRSDDERCQLSGGDKKGEQSILEGQGGNPPAVPETPANSSLDSLPPSESNTKAESEVIECRSNLSTQSTGSTTPQPTEPSQSTDITQDNGANTSSSTVVVGPPAVVYGSTWWGYLGFGGVAPEIAKEGERLDDGMKKETEGMAGLGGVTGAGAAMASGSGPEKVLIPESTQVSISSQAQARLNGAGITVSSGMENSIAGKLALSSNASSSSSQAPTQEQRPIQGRPAAGSELDSKGAKGQRDAAIPSTADVDSDGEVKKKSDAGRLKENSGVGSGMKEKGGVDDVGKPPSVLSADTAKSQGSVAAWYAPWAWYGSGAIPGSSSDNPKGTTDGKGEGEDAHVGGGGGGNGMVKGKGDGDGDEKKMTESEIVKEEALARDGRLSSSGVASPSRDQECQEQKGQEGEQEGKDAPPTVKEALDAAMSANSNPIEKSMVDNTMGWAQFFMSRALMMKTITDGSEKDKEGIVKRDENGMEVMELDDDELEAAGGGGSATLVATSDRPRAGSSGSGTTGKEMVLRTAQGLVPSSGTTPKAPSPTPSSKKLEREPKKSDPPAPPLTNSDSIKRETTRPKGIMGTTGTTTTGPGGRAPSPAPSKKSGYASPTPSQNQQKVQTPNLVLPTWADTFHAPPRSIVPPPPPTKAGPSSVRDKISGAVKFVGGMLFAQPKDSVEDHPHSLSHSHGQTRAQAQQSPHLHQQQQQHEQRPSHQGGKGKQRERSLGPEDELLLFGKDLPKALDILGQNMDETLLNGECRVVVIGVAGWSPGAVTRTIAGGVSIQLPLSTGVESDAYTFPALGGGGQFPSPSSKFVSMTCQALEKFEEEHGLKFKKITPIALEGDGTIERKVSRVHAHLLGNQEWMEDLHSADVIFMATHSQGSIISTHLLAKLIQEGHILTPRNIDILTSAAAAIVPGGVAGTTIPTPASSSRTQKICCLALCGIHLGPLRYLKTSSLLGQYIQYFENAAARELFEFQDTDSKLSKDYVKALQTVMDHGAKMVYVASLNDQVVPIYSGLFTAVSHPRILRALYIDGDAYQLSFDRPLIPRGFIRFPR</sequence>
<feature type="compositionally biased region" description="Polar residues" evidence="1">
    <location>
        <begin position="259"/>
        <end position="276"/>
    </location>
</feature>
<feature type="compositionally biased region" description="Basic and acidic residues" evidence="1">
    <location>
        <begin position="795"/>
        <end position="822"/>
    </location>
</feature>
<organism evidence="3 4">
    <name type="scientific">Meripilus lineatus</name>
    <dbReference type="NCBI Taxonomy" id="2056292"/>
    <lineage>
        <taxon>Eukaryota</taxon>
        <taxon>Fungi</taxon>
        <taxon>Dikarya</taxon>
        <taxon>Basidiomycota</taxon>
        <taxon>Agaricomycotina</taxon>
        <taxon>Agaricomycetes</taxon>
        <taxon>Polyporales</taxon>
        <taxon>Meripilaceae</taxon>
        <taxon>Meripilus</taxon>
    </lineage>
</organism>
<feature type="compositionally biased region" description="Basic and acidic residues" evidence="1">
    <location>
        <begin position="718"/>
        <end position="728"/>
    </location>
</feature>
<evidence type="ECO:0000256" key="1">
    <source>
        <dbReference type="SAM" id="MobiDB-lite"/>
    </source>
</evidence>
<evidence type="ECO:0000313" key="3">
    <source>
        <dbReference type="EMBL" id="KAJ3478651.1"/>
    </source>
</evidence>
<feature type="compositionally biased region" description="Basic and acidic residues" evidence="1">
    <location>
        <begin position="697"/>
        <end position="710"/>
    </location>
</feature>
<feature type="compositionally biased region" description="Polar residues" evidence="1">
    <location>
        <begin position="478"/>
        <end position="492"/>
    </location>
</feature>
<feature type="compositionally biased region" description="Pro residues" evidence="1">
    <location>
        <begin position="1073"/>
        <end position="1082"/>
    </location>
</feature>
<feature type="region of interest" description="Disordered" evidence="1">
    <location>
        <begin position="205"/>
        <end position="287"/>
    </location>
</feature>
<accession>A0AAD5YA06</accession>
<feature type="region of interest" description="Disordered" evidence="1">
    <location>
        <begin position="1"/>
        <end position="33"/>
    </location>
</feature>
<dbReference type="InterPro" id="IPR058934">
    <property type="entry name" value="YMC020W-like"/>
</dbReference>
<feature type="compositionally biased region" description="Basic and acidic residues" evidence="1">
    <location>
        <begin position="833"/>
        <end position="851"/>
    </location>
</feature>
<reference evidence="3" key="1">
    <citation type="submission" date="2022-07" db="EMBL/GenBank/DDBJ databases">
        <title>Genome Sequence of Physisporinus lineatus.</title>
        <authorList>
            <person name="Buettner E."/>
        </authorList>
    </citation>
    <scope>NUCLEOTIDE SEQUENCE</scope>
    <source>
        <strain evidence="3">VT162</strain>
    </source>
</reference>
<feature type="region of interest" description="Disordered" evidence="1">
    <location>
        <begin position="755"/>
        <end position="855"/>
    </location>
</feature>